<dbReference type="CDD" id="cd03134">
    <property type="entry name" value="GATase1_PfpI_like"/>
    <property type="match status" value="1"/>
</dbReference>
<organism evidence="3 4">
    <name type="scientific">Chitinophaga arvensicola</name>
    <dbReference type="NCBI Taxonomy" id="29529"/>
    <lineage>
        <taxon>Bacteria</taxon>
        <taxon>Pseudomonadati</taxon>
        <taxon>Bacteroidota</taxon>
        <taxon>Chitinophagia</taxon>
        <taxon>Chitinophagales</taxon>
        <taxon>Chitinophagaceae</taxon>
        <taxon>Chitinophaga</taxon>
    </lineage>
</organism>
<dbReference type="RefSeq" id="WP_089890501.1">
    <property type="nucleotide sequence ID" value="NZ_FOJG01000001.1"/>
</dbReference>
<name>A0A1I0PA90_9BACT</name>
<dbReference type="InterPro" id="IPR006286">
    <property type="entry name" value="C56_PfpI-like"/>
</dbReference>
<reference evidence="4" key="1">
    <citation type="submission" date="2016-10" db="EMBL/GenBank/DDBJ databases">
        <authorList>
            <person name="Varghese N."/>
            <person name="Submissions S."/>
        </authorList>
    </citation>
    <scope>NUCLEOTIDE SEQUENCE [LARGE SCALE GENOMIC DNA]</scope>
    <source>
        <strain evidence="4">DSM 3695</strain>
    </source>
</reference>
<dbReference type="STRING" id="29529.SAMN04488122_0658"/>
<dbReference type="InterPro" id="IPR002818">
    <property type="entry name" value="DJ-1/PfpI"/>
</dbReference>
<evidence type="ECO:0000256" key="1">
    <source>
        <dbReference type="ARBA" id="ARBA00008542"/>
    </source>
</evidence>
<dbReference type="GO" id="GO:0006508">
    <property type="term" value="P:proteolysis"/>
    <property type="evidence" value="ECO:0007669"/>
    <property type="project" value="UniProtKB-KW"/>
</dbReference>
<dbReference type="PANTHER" id="PTHR42733">
    <property type="entry name" value="DJ-1 PROTEIN"/>
    <property type="match status" value="1"/>
</dbReference>
<accession>A0A1I0PA90</accession>
<gene>
    <name evidence="3" type="ORF">SAMN04488122_0658</name>
</gene>
<keyword evidence="3" id="KW-0645">Protease</keyword>
<dbReference type="SUPFAM" id="SSF52317">
    <property type="entry name" value="Class I glutamine amidotransferase-like"/>
    <property type="match status" value="1"/>
</dbReference>
<dbReference type="PANTHER" id="PTHR42733:SF12">
    <property type="entry name" value="PROTEINASE"/>
    <property type="match status" value="1"/>
</dbReference>
<comment type="similarity">
    <text evidence="1">Belongs to the peptidase C56 family.</text>
</comment>
<dbReference type="GO" id="GO:0008233">
    <property type="term" value="F:peptidase activity"/>
    <property type="evidence" value="ECO:0007669"/>
    <property type="project" value="UniProtKB-KW"/>
</dbReference>
<sequence length="197" mass="21790">MENQLKDKKVAIVVANGFEEVELTQPLEALKNAGATVDIISPEEKTVRAWAEKDWGKDYPVDKNILDVVASDYDALVLPGGVMNPDHLRTNDRVIAFVTGFFDDDKPIAAICHGPWTLIETGELDGRKVTSYPSLKTDLENAGALWSDEEVVTDKGLVTSRTPKDLPAFCKKMIEEIAEGRHYQRANERKGGVHQLG</sequence>
<dbReference type="EMBL" id="FOJG01000001">
    <property type="protein sequence ID" value="SEW11183.1"/>
    <property type="molecule type" value="Genomic_DNA"/>
</dbReference>
<dbReference type="AlphaFoldDB" id="A0A1I0PA90"/>
<keyword evidence="3" id="KW-0378">Hydrolase</keyword>
<feature type="domain" description="DJ-1/PfpI" evidence="2">
    <location>
        <begin position="8"/>
        <end position="176"/>
    </location>
</feature>
<evidence type="ECO:0000313" key="3">
    <source>
        <dbReference type="EMBL" id="SEW11183.1"/>
    </source>
</evidence>
<dbReference type="Pfam" id="PF01965">
    <property type="entry name" value="DJ-1_PfpI"/>
    <property type="match status" value="1"/>
</dbReference>
<dbReference type="Proteomes" id="UP000199310">
    <property type="component" value="Unassembled WGS sequence"/>
</dbReference>
<proteinExistence type="inferred from homology"/>
<protein>
    <submittedName>
        <fullName evidence="3">Protease I</fullName>
    </submittedName>
</protein>
<dbReference type="NCBIfam" id="TIGR01382">
    <property type="entry name" value="PfpI"/>
    <property type="match status" value="1"/>
</dbReference>
<dbReference type="PROSITE" id="PS51276">
    <property type="entry name" value="PEPTIDASE_C56_PFPI"/>
    <property type="match status" value="1"/>
</dbReference>
<evidence type="ECO:0000259" key="2">
    <source>
        <dbReference type="Pfam" id="PF01965"/>
    </source>
</evidence>
<dbReference type="InterPro" id="IPR029062">
    <property type="entry name" value="Class_I_gatase-like"/>
</dbReference>
<evidence type="ECO:0000313" key="4">
    <source>
        <dbReference type="Proteomes" id="UP000199310"/>
    </source>
</evidence>
<keyword evidence="4" id="KW-1185">Reference proteome</keyword>
<dbReference type="OrthoDB" id="9792284at2"/>
<dbReference type="Gene3D" id="3.40.50.880">
    <property type="match status" value="1"/>
</dbReference>